<proteinExistence type="predicted"/>
<accession>A0A232FLD4</accession>
<evidence type="ECO:0000313" key="2">
    <source>
        <dbReference type="Proteomes" id="UP000215335"/>
    </source>
</evidence>
<dbReference type="Proteomes" id="UP000215335">
    <property type="component" value="Unassembled WGS sequence"/>
</dbReference>
<comment type="caution">
    <text evidence="1">The sequence shown here is derived from an EMBL/GenBank/DDBJ whole genome shotgun (WGS) entry which is preliminary data.</text>
</comment>
<sequence>KETIYKNSINIYGNKSSFATRGFLRSQNTNIVTATLPEVPGAEGDATLILPTLGTGYLGERCRRYIRVHQPRKPSSNKFRLIMFQILTKLQETTLILSTLGTRYFWEEYCRRDIRVQRP</sequence>
<feature type="non-terminal residue" evidence="1">
    <location>
        <position position="1"/>
    </location>
</feature>
<gene>
    <name evidence="1" type="ORF">TSAR_009090</name>
</gene>
<name>A0A232FLD4_9HYME</name>
<reference evidence="1 2" key="1">
    <citation type="journal article" date="2017" name="Curr. Biol.">
        <title>The Evolution of Venom by Co-option of Single-Copy Genes.</title>
        <authorList>
            <person name="Martinson E.O."/>
            <person name="Mrinalini"/>
            <person name="Kelkar Y.D."/>
            <person name="Chang C.H."/>
            <person name="Werren J.H."/>
        </authorList>
    </citation>
    <scope>NUCLEOTIDE SEQUENCE [LARGE SCALE GENOMIC DNA]</scope>
    <source>
        <strain evidence="1 2">Alberta</strain>
        <tissue evidence="1">Whole body</tissue>
    </source>
</reference>
<evidence type="ECO:0000313" key="1">
    <source>
        <dbReference type="EMBL" id="OXU31393.1"/>
    </source>
</evidence>
<organism evidence="1 2">
    <name type="scientific">Trichomalopsis sarcophagae</name>
    <dbReference type="NCBI Taxonomy" id="543379"/>
    <lineage>
        <taxon>Eukaryota</taxon>
        <taxon>Metazoa</taxon>
        <taxon>Ecdysozoa</taxon>
        <taxon>Arthropoda</taxon>
        <taxon>Hexapoda</taxon>
        <taxon>Insecta</taxon>
        <taxon>Pterygota</taxon>
        <taxon>Neoptera</taxon>
        <taxon>Endopterygota</taxon>
        <taxon>Hymenoptera</taxon>
        <taxon>Apocrita</taxon>
        <taxon>Proctotrupomorpha</taxon>
        <taxon>Chalcidoidea</taxon>
        <taxon>Pteromalidae</taxon>
        <taxon>Pteromalinae</taxon>
        <taxon>Trichomalopsis</taxon>
    </lineage>
</organism>
<dbReference type="EMBL" id="NNAY01000063">
    <property type="protein sequence ID" value="OXU31393.1"/>
    <property type="molecule type" value="Genomic_DNA"/>
</dbReference>
<dbReference type="AlphaFoldDB" id="A0A232FLD4"/>
<protein>
    <submittedName>
        <fullName evidence="1">Uncharacterized protein</fullName>
    </submittedName>
</protein>
<keyword evidence="2" id="KW-1185">Reference proteome</keyword>